<dbReference type="PANTHER" id="PTHR48083">
    <property type="entry name" value="MEDIUM-CHAIN SPECIFIC ACYL-COA DEHYDROGENASE, MITOCHONDRIAL-RELATED"/>
    <property type="match status" value="1"/>
</dbReference>
<evidence type="ECO:0000259" key="10">
    <source>
        <dbReference type="Pfam" id="PF02771"/>
    </source>
</evidence>
<keyword evidence="6 7" id="KW-0560">Oxidoreductase</keyword>
<gene>
    <name evidence="11" type="primary">acd_2</name>
    <name evidence="11" type="ORF">KSF_060850</name>
</gene>
<name>A0A8J3N2Q2_9CHLR</name>
<organism evidence="11 12">
    <name type="scientific">Reticulibacter mediterranei</name>
    <dbReference type="NCBI Taxonomy" id="2778369"/>
    <lineage>
        <taxon>Bacteria</taxon>
        <taxon>Bacillati</taxon>
        <taxon>Chloroflexota</taxon>
        <taxon>Ktedonobacteria</taxon>
        <taxon>Ktedonobacterales</taxon>
        <taxon>Reticulibacteraceae</taxon>
        <taxon>Reticulibacter</taxon>
    </lineage>
</organism>
<evidence type="ECO:0000259" key="9">
    <source>
        <dbReference type="Pfam" id="PF02770"/>
    </source>
</evidence>
<evidence type="ECO:0000256" key="4">
    <source>
        <dbReference type="ARBA" id="ARBA00022630"/>
    </source>
</evidence>
<dbReference type="PROSITE" id="PS00073">
    <property type="entry name" value="ACYL_COA_DH_2"/>
    <property type="match status" value="1"/>
</dbReference>
<dbReference type="InterPro" id="IPR050741">
    <property type="entry name" value="Acyl-CoA_dehydrogenase"/>
</dbReference>
<dbReference type="Gene3D" id="2.40.110.10">
    <property type="entry name" value="Butyryl-CoA Dehydrogenase, subunit A, domain 2"/>
    <property type="match status" value="1"/>
</dbReference>
<dbReference type="GO" id="GO:0005737">
    <property type="term" value="C:cytoplasm"/>
    <property type="evidence" value="ECO:0007669"/>
    <property type="project" value="TreeGrafter"/>
</dbReference>
<evidence type="ECO:0000313" key="12">
    <source>
        <dbReference type="Proteomes" id="UP000597444"/>
    </source>
</evidence>
<sequence length="388" mass="43924">MDFRLTDEQRMVKETVRAFVTRELMPLEGEVLRNEREGQPGITREQLRQLQLKAKELGFWGINTPEEYGGANLGPVMMAIVAMELARTFVPFTFGGNADNILYRCNEEQKQRYLLPTINGERRSCFALTEPGAGSDAANIKMPAVKDGKYWVLNGEKVFITNGNEADFAMVFAVTDREKGAHGGVTCFLVDREMGWRSSYIPTMGEWGPASLYFDNVRVPEENILGELNGGFNLGMQWIGAGRWAIAARAVGAAERMLQMAIDYSKTRVTFGQPIAQRQAIQWMIADSEVEIEATRWLALHAAWLSEQGQDTRHAAAIAKLYGSNMANHVADRVLQIHGGMGYTKELPIERWYREVRLWRIFEGTDEIQRFIISRDLLRGYVRIGEML</sequence>
<proteinExistence type="inferred from homology"/>
<feature type="domain" description="Acyl-CoA oxidase/dehydrogenase middle" evidence="9">
    <location>
        <begin position="125"/>
        <end position="205"/>
    </location>
</feature>
<dbReference type="PANTHER" id="PTHR48083:SF2">
    <property type="entry name" value="MEDIUM-CHAIN SPECIFIC ACYL-COA DEHYDROGENASE, MITOCHONDRIAL"/>
    <property type="match status" value="1"/>
</dbReference>
<evidence type="ECO:0000313" key="11">
    <source>
        <dbReference type="EMBL" id="GHO96037.1"/>
    </source>
</evidence>
<evidence type="ECO:0000256" key="7">
    <source>
        <dbReference type="RuleBase" id="RU362125"/>
    </source>
</evidence>
<comment type="similarity">
    <text evidence="2 7">Belongs to the acyl-CoA dehydrogenase family.</text>
</comment>
<dbReference type="Pfam" id="PF02770">
    <property type="entry name" value="Acyl-CoA_dh_M"/>
    <property type="match status" value="1"/>
</dbReference>
<dbReference type="InterPro" id="IPR036250">
    <property type="entry name" value="AcylCo_DH-like_C"/>
</dbReference>
<dbReference type="Gene3D" id="1.20.140.10">
    <property type="entry name" value="Butyryl-CoA Dehydrogenase, subunit A, domain 3"/>
    <property type="match status" value="1"/>
</dbReference>
<dbReference type="InterPro" id="IPR009100">
    <property type="entry name" value="AcylCoA_DH/oxidase_NM_dom_sf"/>
</dbReference>
<feature type="domain" description="Acyl-CoA dehydrogenase/oxidase N-terminal" evidence="10">
    <location>
        <begin position="6"/>
        <end position="121"/>
    </location>
</feature>
<evidence type="ECO:0000256" key="6">
    <source>
        <dbReference type="ARBA" id="ARBA00023002"/>
    </source>
</evidence>
<dbReference type="FunFam" id="2.40.110.10:FF:000002">
    <property type="entry name" value="Acyl-CoA dehydrogenase fadE12"/>
    <property type="match status" value="1"/>
</dbReference>
<evidence type="ECO:0000256" key="1">
    <source>
        <dbReference type="ARBA" id="ARBA00001974"/>
    </source>
</evidence>
<accession>A0A8J3N2Q2</accession>
<comment type="cofactor">
    <cofactor evidence="1 7">
        <name>FAD</name>
        <dbReference type="ChEBI" id="CHEBI:57692"/>
    </cofactor>
</comment>
<dbReference type="SUPFAM" id="SSF47203">
    <property type="entry name" value="Acyl-CoA dehydrogenase C-terminal domain-like"/>
    <property type="match status" value="1"/>
</dbReference>
<keyword evidence="4 7" id="KW-0285">Flavoprotein</keyword>
<dbReference type="InterPro" id="IPR046373">
    <property type="entry name" value="Acyl-CoA_Oxase/DH_mid-dom_sf"/>
</dbReference>
<evidence type="ECO:0000256" key="2">
    <source>
        <dbReference type="ARBA" id="ARBA00009347"/>
    </source>
</evidence>
<dbReference type="InterPro" id="IPR006091">
    <property type="entry name" value="Acyl-CoA_Oxase/DH_mid-dom"/>
</dbReference>
<dbReference type="GO" id="GO:0033539">
    <property type="term" value="P:fatty acid beta-oxidation using acyl-CoA dehydrogenase"/>
    <property type="evidence" value="ECO:0007669"/>
    <property type="project" value="TreeGrafter"/>
</dbReference>
<evidence type="ECO:0000256" key="3">
    <source>
        <dbReference type="ARBA" id="ARBA00019125"/>
    </source>
</evidence>
<dbReference type="Proteomes" id="UP000597444">
    <property type="component" value="Unassembled WGS sequence"/>
</dbReference>
<dbReference type="InterPro" id="IPR013786">
    <property type="entry name" value="AcylCoA_DH/ox_N"/>
</dbReference>
<dbReference type="Pfam" id="PF00441">
    <property type="entry name" value="Acyl-CoA_dh_1"/>
    <property type="match status" value="1"/>
</dbReference>
<dbReference type="InterPro" id="IPR009075">
    <property type="entry name" value="AcylCo_DH/oxidase_C"/>
</dbReference>
<evidence type="ECO:0000256" key="5">
    <source>
        <dbReference type="ARBA" id="ARBA00022827"/>
    </source>
</evidence>
<dbReference type="EMBL" id="BNJK01000001">
    <property type="protein sequence ID" value="GHO96037.1"/>
    <property type="molecule type" value="Genomic_DNA"/>
</dbReference>
<dbReference type="InterPro" id="IPR006089">
    <property type="entry name" value="Acyl-CoA_DH_CS"/>
</dbReference>
<dbReference type="GO" id="GO:0050660">
    <property type="term" value="F:flavin adenine dinucleotide binding"/>
    <property type="evidence" value="ECO:0007669"/>
    <property type="project" value="InterPro"/>
</dbReference>
<protein>
    <recommendedName>
        <fullName evidence="3">Medium-chain specific acyl-CoA dehydrogenase, mitochondrial</fullName>
    </recommendedName>
</protein>
<dbReference type="InterPro" id="IPR037069">
    <property type="entry name" value="AcylCoA_DH/ox_N_sf"/>
</dbReference>
<evidence type="ECO:0000259" key="8">
    <source>
        <dbReference type="Pfam" id="PF00441"/>
    </source>
</evidence>
<dbReference type="Gene3D" id="1.10.540.10">
    <property type="entry name" value="Acyl-CoA dehydrogenase/oxidase, N-terminal domain"/>
    <property type="match status" value="1"/>
</dbReference>
<dbReference type="RefSeq" id="WP_220206687.1">
    <property type="nucleotide sequence ID" value="NZ_BNJK01000001.1"/>
</dbReference>
<keyword evidence="5 7" id="KW-0274">FAD</keyword>
<dbReference type="GO" id="GO:0003995">
    <property type="term" value="F:acyl-CoA dehydrogenase activity"/>
    <property type="evidence" value="ECO:0007669"/>
    <property type="project" value="InterPro"/>
</dbReference>
<dbReference type="AlphaFoldDB" id="A0A8J3N2Q2"/>
<reference evidence="11" key="1">
    <citation type="submission" date="2020-10" db="EMBL/GenBank/DDBJ databases">
        <title>Taxonomic study of unclassified bacteria belonging to the class Ktedonobacteria.</title>
        <authorList>
            <person name="Yabe S."/>
            <person name="Wang C.M."/>
            <person name="Zheng Y."/>
            <person name="Sakai Y."/>
            <person name="Cavaletti L."/>
            <person name="Monciardini P."/>
            <person name="Donadio S."/>
        </authorList>
    </citation>
    <scope>NUCLEOTIDE SEQUENCE</scope>
    <source>
        <strain evidence="11">ID150040</strain>
    </source>
</reference>
<feature type="domain" description="Acyl-CoA dehydrogenase/oxidase C-terminal" evidence="8">
    <location>
        <begin position="229"/>
        <end position="377"/>
    </location>
</feature>
<dbReference type="Pfam" id="PF02771">
    <property type="entry name" value="Acyl-CoA_dh_N"/>
    <property type="match status" value="1"/>
</dbReference>
<dbReference type="SUPFAM" id="SSF56645">
    <property type="entry name" value="Acyl-CoA dehydrogenase NM domain-like"/>
    <property type="match status" value="1"/>
</dbReference>
<keyword evidence="12" id="KW-1185">Reference proteome</keyword>
<dbReference type="FunFam" id="1.20.140.10:FF:000001">
    <property type="entry name" value="Acyl-CoA dehydrogenase"/>
    <property type="match status" value="1"/>
</dbReference>
<comment type="caution">
    <text evidence="11">The sequence shown here is derived from an EMBL/GenBank/DDBJ whole genome shotgun (WGS) entry which is preliminary data.</text>
</comment>